<dbReference type="GO" id="GO:1902042">
    <property type="term" value="P:negative regulation of extrinsic apoptotic signaling pathway via death domain receptors"/>
    <property type="evidence" value="ECO:0007669"/>
    <property type="project" value="TreeGrafter"/>
</dbReference>
<dbReference type="Proteomes" id="UP000801492">
    <property type="component" value="Unassembled WGS sequence"/>
</dbReference>
<dbReference type="AlphaFoldDB" id="A0A8K0D4F4"/>
<dbReference type="OrthoDB" id="6262731at2759"/>
<dbReference type="PANTHER" id="PTHR13088:SF3">
    <property type="entry name" value="FAS APOPTOTIC INHIBITORY MOLECULE 1"/>
    <property type="match status" value="1"/>
</dbReference>
<name>A0A8K0D4F4_IGNLU</name>
<dbReference type="InterPro" id="IPR038513">
    <property type="entry name" value="FAIM1_dom_sf"/>
</dbReference>
<dbReference type="FunFam" id="2.40.128.180:FF:000001">
    <property type="entry name" value="Fas apoptotic inhibitory molecule 1"/>
    <property type="match status" value="1"/>
</dbReference>
<keyword evidence="2" id="KW-1185">Reference proteome</keyword>
<sequence>MMAVSGRLTNNNSQERTDIVAYWSVPLADGVHTIEFEHGSTTGKRVLRVDGKEILRREWMFKLVGEEKFRIGKQGTKCELRVDPLPYFAFSYSLIVDGKPLEKFTENQSRALRTWAVLSNGKRYRVILEKQTLDVWVNGQREDAEHVFVKNGTEINFHLGDSLASIKASSADKKQGVMHELYVDDELVEDVEDQ</sequence>
<dbReference type="InterPro" id="IPR010695">
    <property type="entry name" value="FAIM1"/>
</dbReference>
<organism evidence="1 2">
    <name type="scientific">Ignelater luminosus</name>
    <name type="common">Cucubano</name>
    <name type="synonym">Pyrophorus luminosus</name>
    <dbReference type="NCBI Taxonomy" id="2038154"/>
    <lineage>
        <taxon>Eukaryota</taxon>
        <taxon>Metazoa</taxon>
        <taxon>Ecdysozoa</taxon>
        <taxon>Arthropoda</taxon>
        <taxon>Hexapoda</taxon>
        <taxon>Insecta</taxon>
        <taxon>Pterygota</taxon>
        <taxon>Neoptera</taxon>
        <taxon>Endopterygota</taxon>
        <taxon>Coleoptera</taxon>
        <taxon>Polyphaga</taxon>
        <taxon>Elateriformia</taxon>
        <taxon>Elateroidea</taxon>
        <taxon>Elateridae</taxon>
        <taxon>Agrypninae</taxon>
        <taxon>Pyrophorini</taxon>
        <taxon>Ignelater</taxon>
    </lineage>
</organism>
<reference evidence="1" key="1">
    <citation type="submission" date="2019-08" db="EMBL/GenBank/DDBJ databases">
        <title>The genome of the North American firefly Photinus pyralis.</title>
        <authorList>
            <consortium name="Photinus pyralis genome working group"/>
            <person name="Fallon T.R."/>
            <person name="Sander Lower S.E."/>
            <person name="Weng J.-K."/>
        </authorList>
    </citation>
    <scope>NUCLEOTIDE SEQUENCE</scope>
    <source>
        <strain evidence="1">TRF0915ILg1</strain>
        <tissue evidence="1">Whole body</tissue>
    </source>
</reference>
<evidence type="ECO:0000313" key="2">
    <source>
        <dbReference type="Proteomes" id="UP000801492"/>
    </source>
</evidence>
<proteinExistence type="predicted"/>
<dbReference type="Pfam" id="PF06905">
    <property type="entry name" value="FAIM1"/>
    <property type="match status" value="1"/>
</dbReference>
<dbReference type="Gene3D" id="2.40.128.180">
    <property type="match status" value="2"/>
</dbReference>
<protein>
    <recommendedName>
        <fullName evidence="3">Fas apoptotic inhibitory molecule 1</fullName>
    </recommendedName>
</protein>
<evidence type="ECO:0000313" key="1">
    <source>
        <dbReference type="EMBL" id="KAF2899243.1"/>
    </source>
</evidence>
<gene>
    <name evidence="1" type="ORF">ILUMI_06934</name>
</gene>
<evidence type="ECO:0008006" key="3">
    <source>
        <dbReference type="Google" id="ProtNLM"/>
    </source>
</evidence>
<accession>A0A8K0D4F4</accession>
<dbReference type="PANTHER" id="PTHR13088">
    <property type="entry name" value="FAS APOPTOTIC INHIBITORY MOLECULE FAIM"/>
    <property type="match status" value="1"/>
</dbReference>
<comment type="caution">
    <text evidence="1">The sequence shown here is derived from an EMBL/GenBank/DDBJ whole genome shotgun (WGS) entry which is preliminary data.</text>
</comment>
<dbReference type="EMBL" id="VTPC01002939">
    <property type="protein sequence ID" value="KAF2899243.1"/>
    <property type="molecule type" value="Genomic_DNA"/>
</dbReference>